<dbReference type="RefSeq" id="WP_113806048.1">
    <property type="nucleotide sequence ID" value="NZ_QOCW01000009.1"/>
</dbReference>
<proteinExistence type="predicted"/>
<gene>
    <name evidence="2" type="ORF">DS031_10585</name>
</gene>
<name>A0A366XU49_9BACI</name>
<feature type="transmembrane region" description="Helical" evidence="1">
    <location>
        <begin position="61"/>
        <end position="82"/>
    </location>
</feature>
<dbReference type="Proteomes" id="UP000253314">
    <property type="component" value="Unassembled WGS sequence"/>
</dbReference>
<dbReference type="NCBIfam" id="NF041644">
    <property type="entry name" value="CBO0543_fam"/>
    <property type="match status" value="1"/>
</dbReference>
<evidence type="ECO:0000313" key="3">
    <source>
        <dbReference type="Proteomes" id="UP000253314"/>
    </source>
</evidence>
<evidence type="ECO:0000256" key="1">
    <source>
        <dbReference type="SAM" id="Phobius"/>
    </source>
</evidence>
<evidence type="ECO:0000313" key="2">
    <source>
        <dbReference type="EMBL" id="RBW69662.1"/>
    </source>
</evidence>
<comment type="caution">
    <text evidence="2">The sequence shown here is derived from an EMBL/GenBank/DDBJ whole genome shotgun (WGS) entry which is preliminary data.</text>
</comment>
<keyword evidence="1" id="KW-0472">Membrane</keyword>
<feature type="transmembrane region" description="Helical" evidence="1">
    <location>
        <begin position="118"/>
        <end position="136"/>
    </location>
</feature>
<dbReference type="OrthoDB" id="2628935at2"/>
<accession>A0A366XU49</accession>
<protein>
    <submittedName>
        <fullName evidence="2">Uncharacterized protein</fullName>
    </submittedName>
</protein>
<sequence>MHVVTVFGLVFAAWKWGDWKNIRNMLPTIWYVVSMNLLYHLIIGDYWLWKYNSSWLSLKTINLIQTFIVLPSVTFLFISHFPHKLKSRLFYIAVWIVGSCLWSVLFWKTGRLSFHNGYECWMDFPFYVLMYGFIALHERHPLLVYLASIIVVTCYILIFGVPW</sequence>
<keyword evidence="1" id="KW-1133">Transmembrane helix</keyword>
<keyword evidence="3" id="KW-1185">Reference proteome</keyword>
<feature type="transmembrane region" description="Helical" evidence="1">
    <location>
        <begin position="142"/>
        <end position="161"/>
    </location>
</feature>
<reference evidence="2 3" key="1">
    <citation type="submission" date="2018-07" db="EMBL/GenBank/DDBJ databases">
        <title>Lottiidibacillus patelloidae gen. nov., sp. nov., isolated from the intestinal tract of a marine limpet and the reclassification of B. taeanensis BH030017T, B. algicola KMM 3737T and B. hwajinpoensis SW-72T as genus Lottiidibacillus.</title>
        <authorList>
            <person name="Liu R."/>
            <person name="Huang Z."/>
        </authorList>
    </citation>
    <scope>NUCLEOTIDE SEQUENCE [LARGE SCALE GENOMIC DNA]</scope>
    <source>
        <strain evidence="2 3">BH030017</strain>
    </source>
</reference>
<dbReference type="EMBL" id="QOCW01000009">
    <property type="protein sequence ID" value="RBW69662.1"/>
    <property type="molecule type" value="Genomic_DNA"/>
</dbReference>
<keyword evidence="1" id="KW-0812">Transmembrane</keyword>
<feature type="transmembrane region" description="Helical" evidence="1">
    <location>
        <begin position="28"/>
        <end position="49"/>
    </location>
</feature>
<organism evidence="2 3">
    <name type="scientific">Bacillus taeanensis</name>
    <dbReference type="NCBI Taxonomy" id="273032"/>
    <lineage>
        <taxon>Bacteria</taxon>
        <taxon>Bacillati</taxon>
        <taxon>Bacillota</taxon>
        <taxon>Bacilli</taxon>
        <taxon>Bacillales</taxon>
        <taxon>Bacillaceae</taxon>
        <taxon>Bacillus</taxon>
    </lineage>
</organism>
<dbReference type="InterPro" id="IPR048147">
    <property type="entry name" value="CBO0543-like"/>
</dbReference>
<feature type="transmembrane region" description="Helical" evidence="1">
    <location>
        <begin position="88"/>
        <end position="106"/>
    </location>
</feature>
<dbReference type="AlphaFoldDB" id="A0A366XU49"/>